<dbReference type="AlphaFoldDB" id="A0A5N5K6A6"/>
<name>A0A5N5K6A6_9ROSI</name>
<accession>A0A5N5K6A6</accession>
<comment type="caution">
    <text evidence="1">The sequence shown here is derived from an EMBL/GenBank/DDBJ whole genome shotgun (WGS) entry which is preliminary data.</text>
</comment>
<dbReference type="Pfam" id="PF15054">
    <property type="entry name" value="DUF4535"/>
    <property type="match status" value="1"/>
</dbReference>
<organism evidence="1 2">
    <name type="scientific">Salix brachista</name>
    <dbReference type="NCBI Taxonomy" id="2182728"/>
    <lineage>
        <taxon>Eukaryota</taxon>
        <taxon>Viridiplantae</taxon>
        <taxon>Streptophyta</taxon>
        <taxon>Embryophyta</taxon>
        <taxon>Tracheophyta</taxon>
        <taxon>Spermatophyta</taxon>
        <taxon>Magnoliopsida</taxon>
        <taxon>eudicotyledons</taxon>
        <taxon>Gunneridae</taxon>
        <taxon>Pentapetalae</taxon>
        <taxon>rosids</taxon>
        <taxon>fabids</taxon>
        <taxon>Malpighiales</taxon>
        <taxon>Salicaceae</taxon>
        <taxon>Saliceae</taxon>
        <taxon>Salix</taxon>
    </lineage>
</organism>
<reference evidence="2" key="1">
    <citation type="journal article" date="2019" name="Gigascience">
        <title>De novo genome assembly of the endangered Acer yangbiense, a plant species with extremely small populations endemic to Yunnan Province, China.</title>
        <authorList>
            <person name="Yang J."/>
            <person name="Wariss H.M."/>
            <person name="Tao L."/>
            <person name="Zhang R."/>
            <person name="Yun Q."/>
            <person name="Hollingsworth P."/>
            <person name="Dao Z."/>
            <person name="Luo G."/>
            <person name="Guo H."/>
            <person name="Ma Y."/>
            <person name="Sun W."/>
        </authorList>
    </citation>
    <scope>NUCLEOTIDE SEQUENCE [LARGE SCALE GENOMIC DNA]</scope>
    <source>
        <strain evidence="2">cv. br00</strain>
    </source>
</reference>
<keyword evidence="2" id="KW-1185">Reference proteome</keyword>
<evidence type="ECO:0000313" key="2">
    <source>
        <dbReference type="Proteomes" id="UP000326939"/>
    </source>
</evidence>
<dbReference type="Proteomes" id="UP000326939">
    <property type="component" value="Chromosome 14"/>
</dbReference>
<proteinExistence type="predicted"/>
<gene>
    <name evidence="1" type="ORF">DKX38_020775</name>
</gene>
<protein>
    <submittedName>
        <fullName evidence="1">Uncharacterized protein</fullName>
    </submittedName>
</protein>
<dbReference type="PANTHER" id="PTHR33528:SF14">
    <property type="entry name" value="SOLUTE CARRIER FAMILY 35 MEMBER A4"/>
    <property type="match status" value="1"/>
</dbReference>
<dbReference type="InterPro" id="IPR027854">
    <property type="entry name" value="STMP1"/>
</dbReference>
<evidence type="ECO:0000313" key="1">
    <source>
        <dbReference type="EMBL" id="KAB5526928.1"/>
    </source>
</evidence>
<sequence>MFCQLLACKNPVKSHIWRNFFFMSGTPAGIYISRNYNVPDVRKPAGTGLSLAKHHIETTYRKPSSQKESDDVSE</sequence>
<dbReference type="PANTHER" id="PTHR33528">
    <property type="entry name" value="OS07G0239500 PROTEIN"/>
    <property type="match status" value="1"/>
</dbReference>
<dbReference type="EMBL" id="VDCV01000014">
    <property type="protein sequence ID" value="KAB5526928.1"/>
    <property type="molecule type" value="Genomic_DNA"/>
</dbReference>